<keyword evidence="3" id="KW-0238">DNA-binding</keyword>
<dbReference type="EC" id="3.1.21.-" evidence="5"/>
<evidence type="ECO:0000313" key="5">
    <source>
        <dbReference type="EMBL" id="MCF4099773.1"/>
    </source>
</evidence>
<name>A0ABS9EA79_9HYPH</name>
<keyword evidence="5" id="KW-0378">Hydrolase</keyword>
<evidence type="ECO:0000259" key="4">
    <source>
        <dbReference type="Pfam" id="PF01420"/>
    </source>
</evidence>
<dbReference type="CDD" id="cd17246">
    <property type="entry name" value="RMtype1_S_SonII-TRD2-CR2_like"/>
    <property type="match status" value="1"/>
</dbReference>
<dbReference type="Pfam" id="PF01420">
    <property type="entry name" value="Methylase_S"/>
    <property type="match status" value="1"/>
</dbReference>
<keyword evidence="5" id="KW-0540">Nuclease</keyword>
<gene>
    <name evidence="5" type="ORF">L1I42_14860</name>
</gene>
<dbReference type="CDD" id="cd17260">
    <property type="entry name" value="RMtype1_S_EcoEI-TRD1-CR1_like"/>
    <property type="match status" value="1"/>
</dbReference>
<dbReference type="InterPro" id="IPR000055">
    <property type="entry name" value="Restrct_endonuc_typeI_TRD"/>
</dbReference>
<evidence type="ECO:0000256" key="3">
    <source>
        <dbReference type="ARBA" id="ARBA00023125"/>
    </source>
</evidence>
<keyword evidence="2" id="KW-0680">Restriction system</keyword>
<dbReference type="InterPro" id="IPR044946">
    <property type="entry name" value="Restrct_endonuc_typeI_TRD_sf"/>
</dbReference>
<accession>A0ABS9EA79</accession>
<dbReference type="EMBL" id="JAKGTI010000003">
    <property type="protein sequence ID" value="MCF4099773.1"/>
    <property type="molecule type" value="Genomic_DNA"/>
</dbReference>
<organism evidence="5 6">
    <name type="scientific">Maritalea mediterranea</name>
    <dbReference type="NCBI Taxonomy" id="2909667"/>
    <lineage>
        <taxon>Bacteria</taxon>
        <taxon>Pseudomonadati</taxon>
        <taxon>Pseudomonadota</taxon>
        <taxon>Alphaproteobacteria</taxon>
        <taxon>Hyphomicrobiales</taxon>
        <taxon>Devosiaceae</taxon>
        <taxon>Maritalea</taxon>
    </lineage>
</organism>
<dbReference type="Proteomes" id="UP001201217">
    <property type="component" value="Unassembled WGS sequence"/>
</dbReference>
<dbReference type="Gene3D" id="3.90.220.20">
    <property type="entry name" value="DNA methylase specificity domains"/>
    <property type="match status" value="2"/>
</dbReference>
<proteinExistence type="inferred from homology"/>
<feature type="domain" description="Type I restriction modification DNA specificity" evidence="4">
    <location>
        <begin position="3"/>
        <end position="182"/>
    </location>
</feature>
<dbReference type="RefSeq" id="WP_236115477.1">
    <property type="nucleotide sequence ID" value="NZ_JAKGTI010000003.1"/>
</dbReference>
<sequence length="396" mass="44804">MNNWPRLMVGEVCDSIVDCKNRTAPKEDFETPYKMIRTTNVRDGWVDTTNVNYVNRETYEKWTSRQIPIRDDVLLTREAPLGEVGKIRTDENLFLGQRIVSYRADRKKIDPDFLLYSFLCDDVQGQIRAFGSGSTVEHMRVPDAKLIKIAVPPLPIQKRIAGILSAYDDLIAVNERRIAILEEMARRVFEEWFIGTSDEMVASVDLIEFDPKEKLNKGKPIRFVPMSSISETHMTIGAVQRRASSSGAKFRNGDTLFARITPCTENGKTGHVMGFEHNEVVCGSTEFIVMRARSVPPAFVYCLARHSAFRKHAIQSMGGSDGRQRVKRNALEQFTLAKPDPLQLRKFDEFASPAFQQILQLAKQNTNLRATRDLLIPRLVSGEIDVSEAPKPVAAE</sequence>
<evidence type="ECO:0000256" key="2">
    <source>
        <dbReference type="ARBA" id="ARBA00022747"/>
    </source>
</evidence>
<comment type="similarity">
    <text evidence="1">Belongs to the type-I restriction system S methylase family.</text>
</comment>
<evidence type="ECO:0000313" key="6">
    <source>
        <dbReference type="Proteomes" id="UP001201217"/>
    </source>
</evidence>
<protein>
    <submittedName>
        <fullName evidence="5">Restriction endonuclease subunit S</fullName>
        <ecNumber evidence="5">3.1.21.-</ecNumber>
    </submittedName>
</protein>
<dbReference type="SUPFAM" id="SSF116734">
    <property type="entry name" value="DNA methylase specificity domain"/>
    <property type="match status" value="2"/>
</dbReference>
<dbReference type="GO" id="GO:0016787">
    <property type="term" value="F:hydrolase activity"/>
    <property type="evidence" value="ECO:0007669"/>
    <property type="project" value="UniProtKB-KW"/>
</dbReference>
<comment type="caution">
    <text evidence="5">The sequence shown here is derived from an EMBL/GenBank/DDBJ whole genome shotgun (WGS) entry which is preliminary data.</text>
</comment>
<keyword evidence="5" id="KW-0255">Endonuclease</keyword>
<reference evidence="5 6" key="1">
    <citation type="submission" date="2022-01" db="EMBL/GenBank/DDBJ databases">
        <title>Maritalea mediterranea sp. nov., isolated from marine plastic residues from the Malva-rosa beach (Valencia, Spain).</title>
        <authorList>
            <person name="Vidal-Verdu A."/>
            <person name="Molina-Menor E."/>
            <person name="Pascual J."/>
            <person name="Pereto J."/>
            <person name="Porcar M."/>
        </authorList>
    </citation>
    <scope>NUCLEOTIDE SEQUENCE [LARGE SCALE GENOMIC DNA]</scope>
    <source>
        <strain evidence="5 6">P4.10X</strain>
    </source>
</reference>
<dbReference type="GO" id="GO:0004519">
    <property type="term" value="F:endonuclease activity"/>
    <property type="evidence" value="ECO:0007669"/>
    <property type="project" value="UniProtKB-KW"/>
</dbReference>
<evidence type="ECO:0000256" key="1">
    <source>
        <dbReference type="ARBA" id="ARBA00010923"/>
    </source>
</evidence>
<dbReference type="PANTHER" id="PTHR30408:SF13">
    <property type="entry name" value="TYPE I RESTRICTION ENZYME HINDI SPECIFICITY SUBUNIT"/>
    <property type="match status" value="1"/>
</dbReference>
<keyword evidence="6" id="KW-1185">Reference proteome</keyword>
<dbReference type="PANTHER" id="PTHR30408">
    <property type="entry name" value="TYPE-1 RESTRICTION ENZYME ECOKI SPECIFICITY PROTEIN"/>
    <property type="match status" value="1"/>
</dbReference>
<dbReference type="InterPro" id="IPR052021">
    <property type="entry name" value="Type-I_RS_S_subunit"/>
</dbReference>